<organism evidence="2 3">
    <name type="scientific">Anaeromyxobacter oryzae</name>
    <dbReference type="NCBI Taxonomy" id="2918170"/>
    <lineage>
        <taxon>Bacteria</taxon>
        <taxon>Pseudomonadati</taxon>
        <taxon>Myxococcota</taxon>
        <taxon>Myxococcia</taxon>
        <taxon>Myxococcales</taxon>
        <taxon>Cystobacterineae</taxon>
        <taxon>Anaeromyxobacteraceae</taxon>
        <taxon>Anaeromyxobacter</taxon>
    </lineage>
</organism>
<feature type="compositionally biased region" description="Acidic residues" evidence="1">
    <location>
        <begin position="60"/>
        <end position="71"/>
    </location>
</feature>
<dbReference type="RefSeq" id="WP_248360925.1">
    <property type="nucleotide sequence ID" value="NZ_AP025591.1"/>
</dbReference>
<feature type="region of interest" description="Disordered" evidence="1">
    <location>
        <begin position="1"/>
        <end position="71"/>
    </location>
</feature>
<reference evidence="3" key="1">
    <citation type="journal article" date="2022" name="Int. J. Syst. Evol. Microbiol.">
        <title>Anaeromyxobacter oryzae sp. nov., Anaeromyxobacter diazotrophicus sp. nov. and Anaeromyxobacter paludicola sp. nov., isolated from paddy soils.</title>
        <authorList>
            <person name="Itoh H."/>
            <person name="Xu Z."/>
            <person name="Mise K."/>
            <person name="Masuda Y."/>
            <person name="Ushijima N."/>
            <person name="Hayakawa C."/>
            <person name="Shiratori Y."/>
            <person name="Senoo K."/>
        </authorList>
    </citation>
    <scope>NUCLEOTIDE SEQUENCE [LARGE SCALE GENOMIC DNA]</scope>
    <source>
        <strain evidence="3">Red232</strain>
    </source>
</reference>
<sequence length="71" mass="7440">MPDDKPRIPITDEPGLAGGPGPAPPGIADETPLPYPAAPETPEVPRPRWSGGENEKPPEGEPDEPGDAPRR</sequence>
<protein>
    <submittedName>
        <fullName evidence="2">Uncharacterized protein</fullName>
    </submittedName>
</protein>
<accession>A0ABM7WUJ2</accession>
<keyword evidence="3" id="KW-1185">Reference proteome</keyword>
<dbReference type="Proteomes" id="UP001162891">
    <property type="component" value="Chromosome"/>
</dbReference>
<proteinExistence type="predicted"/>
<evidence type="ECO:0000256" key="1">
    <source>
        <dbReference type="SAM" id="MobiDB-lite"/>
    </source>
</evidence>
<gene>
    <name evidence="2" type="ORF">AMOR_21600</name>
</gene>
<evidence type="ECO:0000313" key="2">
    <source>
        <dbReference type="EMBL" id="BDG03164.1"/>
    </source>
</evidence>
<dbReference type="EMBL" id="AP025591">
    <property type="protein sequence ID" value="BDG03164.1"/>
    <property type="molecule type" value="Genomic_DNA"/>
</dbReference>
<name>A0ABM7WUJ2_9BACT</name>
<evidence type="ECO:0000313" key="3">
    <source>
        <dbReference type="Proteomes" id="UP001162891"/>
    </source>
</evidence>
<feature type="compositionally biased region" description="Pro residues" evidence="1">
    <location>
        <begin position="33"/>
        <end position="44"/>
    </location>
</feature>